<evidence type="ECO:0000313" key="1">
    <source>
        <dbReference type="EMBL" id="KKP76352.1"/>
    </source>
</evidence>
<dbReference type="AlphaFoldDB" id="A0A0G0F9X7"/>
<evidence type="ECO:0000313" key="2">
    <source>
        <dbReference type="Proteomes" id="UP000034816"/>
    </source>
</evidence>
<protein>
    <submittedName>
        <fullName evidence="1">Uncharacterized protein</fullName>
    </submittedName>
</protein>
<dbReference type="Proteomes" id="UP000034816">
    <property type="component" value="Unassembled WGS sequence"/>
</dbReference>
<name>A0A0G0F9X7_9BACT</name>
<sequence length="265" mass="31116">MRKITKKFYNNKNDMFGLPQIYKGVEFYPIKLKDFEAQSLYYKIFQYPKDFISQKEIIKASYLKFLLIYINSQWSKDLGESLDVSLIRFLEIITKHDDDVYIGFSDVSLEISIKIGATVFTEQEFEVIREIILNQNGSSVEYVEEYHPELEKVLQYSSRKFSNLSLEDEIWAFCSIMHKTIHEIEDYTLYQFNKHFERLILSYNHNLYSPLEISGQIKSKNGSEIIKHFLSPIDKKGRYSSILVSTDAYLTEHPEMVDGGKLGNV</sequence>
<organism evidence="1 2">
    <name type="scientific">candidate division WS6 bacterium GW2011_GWF1_35_23</name>
    <dbReference type="NCBI Taxonomy" id="1619097"/>
    <lineage>
        <taxon>Bacteria</taxon>
        <taxon>Candidatus Dojkabacteria</taxon>
    </lineage>
</organism>
<dbReference type="EMBL" id="LBQH01000028">
    <property type="protein sequence ID" value="KKP76352.1"/>
    <property type="molecule type" value="Genomic_DNA"/>
</dbReference>
<proteinExistence type="predicted"/>
<reference evidence="1 2" key="1">
    <citation type="journal article" date="2015" name="Nature">
        <title>rRNA introns, odd ribosomes, and small enigmatic genomes across a large radiation of phyla.</title>
        <authorList>
            <person name="Brown C.T."/>
            <person name="Hug L.A."/>
            <person name="Thomas B.C."/>
            <person name="Sharon I."/>
            <person name="Castelle C.J."/>
            <person name="Singh A."/>
            <person name="Wilkins M.J."/>
            <person name="Williams K.H."/>
            <person name="Banfield J.F."/>
        </authorList>
    </citation>
    <scope>NUCLEOTIDE SEQUENCE [LARGE SCALE GENOMIC DNA]</scope>
</reference>
<comment type="caution">
    <text evidence="1">The sequence shown here is derived from an EMBL/GenBank/DDBJ whole genome shotgun (WGS) entry which is preliminary data.</text>
</comment>
<gene>
    <name evidence="1" type="ORF">UR73_C0028G0005</name>
</gene>
<accession>A0A0G0F9X7</accession>